<dbReference type="InterPro" id="IPR046342">
    <property type="entry name" value="CBS_dom_sf"/>
</dbReference>
<dbReference type="EMBL" id="JWTK01000009">
    <property type="protein sequence ID" value="OJH48423.1"/>
    <property type="molecule type" value="Genomic_DNA"/>
</dbReference>
<dbReference type="AlphaFoldDB" id="A0A1L9C1P6"/>
<sequence length="165" mass="18532">MTAEGESSGRQAFSEEEGLDLEEKCNEVLVRDIMITDPITIKGEAPIEKIFDLFNKEHFHTYPVVDENGDLLGIIDQNTILQLLLTRRVSRLDHTHLMAVRSLSQSARGIMIPHPITITSDTTLCEIAETMIKHKVEHFCVVDEKKLVGIVCKSDVIQAIYSSRG</sequence>
<dbReference type="PANTHER" id="PTHR48108">
    <property type="entry name" value="CBS DOMAIN-CONTAINING PROTEIN CBSX2, CHLOROPLASTIC"/>
    <property type="match status" value="1"/>
</dbReference>
<keyword evidence="2" id="KW-0677">Repeat</keyword>
<evidence type="ECO:0000256" key="4">
    <source>
        <dbReference type="PROSITE-ProRule" id="PRU00703"/>
    </source>
</evidence>
<keyword evidence="3" id="KW-0486">Methionine biosynthesis</keyword>
<dbReference type="SUPFAM" id="SSF54631">
    <property type="entry name" value="CBS-domain pair"/>
    <property type="match status" value="1"/>
</dbReference>
<evidence type="ECO:0000256" key="1">
    <source>
        <dbReference type="ARBA" id="ARBA00022605"/>
    </source>
</evidence>
<dbReference type="PANTHER" id="PTHR48108:SF35">
    <property type="entry name" value="ZINC METALLOPROTEASE MJ0392"/>
    <property type="match status" value="1"/>
</dbReference>
<reference evidence="8" key="3">
    <citation type="submission" date="2017-04" db="EMBL/GenBank/DDBJ databases">
        <authorList>
            <person name="Afonso C.L."/>
            <person name="Miller P.J."/>
            <person name="Scott M.A."/>
            <person name="Spackman E."/>
            <person name="Goraichik I."/>
            <person name="Dimitrov K.M."/>
            <person name="Suarez D.L."/>
            <person name="Swayne D.E."/>
        </authorList>
    </citation>
    <scope>NUCLEOTIDE SEQUENCE [LARGE SCALE GENOMIC DNA]</scope>
    <source>
        <strain evidence="8">FDF-1</strain>
    </source>
</reference>
<evidence type="ECO:0000256" key="2">
    <source>
        <dbReference type="ARBA" id="ARBA00022737"/>
    </source>
</evidence>
<dbReference type="RefSeq" id="WP_072362011.1">
    <property type="nucleotide sequence ID" value="NZ_FXBN01000005.1"/>
</dbReference>
<evidence type="ECO:0000313" key="8">
    <source>
        <dbReference type="EMBL" id="SMH44841.1"/>
    </source>
</evidence>
<dbReference type="SMART" id="SM00116">
    <property type="entry name" value="CBS"/>
    <property type="match status" value="2"/>
</dbReference>
<dbReference type="Proteomes" id="UP000193969">
    <property type="component" value="Unassembled WGS sequence"/>
</dbReference>
<reference evidence="6 9" key="1">
    <citation type="submission" date="2014-12" db="EMBL/GenBank/DDBJ databases">
        <title>The genome sequence of Methanohalophilus portucalensis strain FDF1.</title>
        <authorList>
            <person name="Lai M.-C."/>
            <person name="Lai S.-J."/>
        </authorList>
    </citation>
    <scope>NUCLEOTIDE SEQUENCE [LARGE SCALE GENOMIC DNA]</scope>
    <source>
        <strain evidence="6 9">FDF-1</strain>
    </source>
</reference>
<keyword evidence="10" id="KW-1185">Reference proteome</keyword>
<evidence type="ECO:0000259" key="5">
    <source>
        <dbReference type="PROSITE" id="PS51371"/>
    </source>
</evidence>
<dbReference type="Proteomes" id="UP000278252">
    <property type="component" value="Unassembled WGS sequence"/>
</dbReference>
<evidence type="ECO:0000313" key="9">
    <source>
        <dbReference type="Proteomes" id="UP000185713"/>
    </source>
</evidence>
<dbReference type="InterPro" id="IPR000644">
    <property type="entry name" value="CBS_dom"/>
</dbReference>
<dbReference type="Proteomes" id="UP000185713">
    <property type="component" value="Unassembled WGS sequence"/>
</dbReference>
<protein>
    <submittedName>
        <fullName evidence="7">CBS domain-containing protein</fullName>
    </submittedName>
    <submittedName>
        <fullName evidence="6">Signal transduction protein with CBS domains</fullName>
    </submittedName>
</protein>
<dbReference type="STRING" id="523843.SAMN06264941_2117"/>
<dbReference type="EMBL" id="RJJH01000016">
    <property type="protein sequence ID" value="RNI08578.1"/>
    <property type="molecule type" value="Genomic_DNA"/>
</dbReference>
<keyword evidence="1" id="KW-0028">Amino-acid biosynthesis</keyword>
<feature type="domain" description="CBS" evidence="5">
    <location>
        <begin position="111"/>
        <end position="165"/>
    </location>
</feature>
<gene>
    <name evidence="7" type="ORF">EFE41_10350</name>
    <name evidence="6" type="ORF">MPF_2026</name>
    <name evidence="8" type="ORF">SAMN06264941_2117</name>
</gene>
<dbReference type="Pfam" id="PF00571">
    <property type="entry name" value="CBS"/>
    <property type="match status" value="2"/>
</dbReference>
<dbReference type="EMBL" id="FXBN01000005">
    <property type="protein sequence ID" value="SMH44841.1"/>
    <property type="molecule type" value="Genomic_DNA"/>
</dbReference>
<dbReference type="OrthoDB" id="9280at2157"/>
<evidence type="ECO:0000313" key="10">
    <source>
        <dbReference type="Proteomes" id="UP000193969"/>
    </source>
</evidence>
<dbReference type="PROSITE" id="PS51371">
    <property type="entry name" value="CBS"/>
    <property type="match status" value="2"/>
</dbReference>
<dbReference type="GO" id="GO:0009086">
    <property type="term" value="P:methionine biosynthetic process"/>
    <property type="evidence" value="ECO:0007669"/>
    <property type="project" value="UniProtKB-KW"/>
</dbReference>
<dbReference type="InterPro" id="IPR051462">
    <property type="entry name" value="CBS_domain-containing"/>
</dbReference>
<keyword evidence="4" id="KW-0129">CBS domain</keyword>
<proteinExistence type="predicted"/>
<organism evidence="6 9">
    <name type="scientific">Methanohalophilus portucalensis FDF-1</name>
    <dbReference type="NCBI Taxonomy" id="523843"/>
    <lineage>
        <taxon>Archaea</taxon>
        <taxon>Methanobacteriati</taxon>
        <taxon>Methanobacteriota</taxon>
        <taxon>Stenosarchaea group</taxon>
        <taxon>Methanomicrobia</taxon>
        <taxon>Methanosarcinales</taxon>
        <taxon>Methanosarcinaceae</taxon>
        <taxon>Methanohalophilus</taxon>
    </lineage>
</organism>
<evidence type="ECO:0000256" key="3">
    <source>
        <dbReference type="ARBA" id="ARBA00023167"/>
    </source>
</evidence>
<reference evidence="10" key="2">
    <citation type="submission" date="2017-04" db="EMBL/GenBank/DDBJ databases">
        <authorList>
            <person name="Varghese N."/>
            <person name="Submissions S."/>
        </authorList>
    </citation>
    <scope>NUCLEOTIDE SEQUENCE [LARGE SCALE GENOMIC DNA]</scope>
    <source>
        <strain evidence="10">FDF-1</strain>
    </source>
</reference>
<accession>A0A1L9C1P6</accession>
<evidence type="ECO:0000313" key="6">
    <source>
        <dbReference type="EMBL" id="OJH48423.1"/>
    </source>
</evidence>
<evidence type="ECO:0000313" key="7">
    <source>
        <dbReference type="EMBL" id="RNI08578.1"/>
    </source>
</evidence>
<name>A0A1L9C1P6_9EURY</name>
<dbReference type="Gene3D" id="3.10.580.10">
    <property type="entry name" value="CBS-domain"/>
    <property type="match status" value="2"/>
</dbReference>
<evidence type="ECO:0000313" key="11">
    <source>
        <dbReference type="Proteomes" id="UP000278252"/>
    </source>
</evidence>
<feature type="domain" description="CBS" evidence="5">
    <location>
        <begin position="34"/>
        <end position="90"/>
    </location>
</feature>
<reference evidence="7 11" key="4">
    <citation type="submission" date="2018-10" db="EMBL/GenBank/DDBJ databases">
        <title>Cultivation of a novel Methanohalophilus strain from Kebrit Deep of the Red Sea and a genomic comparison of members of the genus Methanohalophilus.</title>
        <authorList>
            <person name="Guan Y."/>
            <person name="Ngugi D.K."/>
            <person name="Stingl U."/>
        </authorList>
    </citation>
    <scope>NUCLEOTIDE SEQUENCE [LARGE SCALE GENOMIC DNA]</scope>
    <source>
        <strain evidence="7 11">DSM 7471</strain>
    </source>
</reference>